<evidence type="ECO:0000313" key="2">
    <source>
        <dbReference type="Proteomes" id="UP000789920"/>
    </source>
</evidence>
<dbReference type="EMBL" id="CAJVQC010000014">
    <property type="protein sequence ID" value="CAG8457685.1"/>
    <property type="molecule type" value="Genomic_DNA"/>
</dbReference>
<proteinExistence type="predicted"/>
<evidence type="ECO:0000313" key="1">
    <source>
        <dbReference type="EMBL" id="CAG8457685.1"/>
    </source>
</evidence>
<keyword evidence="2" id="KW-1185">Reference proteome</keyword>
<protein>
    <submittedName>
        <fullName evidence="1">12904_t:CDS:1</fullName>
    </submittedName>
</protein>
<name>A0ACA9K801_9GLOM</name>
<feature type="non-terminal residue" evidence="1">
    <location>
        <position position="45"/>
    </location>
</feature>
<reference evidence="1" key="1">
    <citation type="submission" date="2021-06" db="EMBL/GenBank/DDBJ databases">
        <authorList>
            <person name="Kallberg Y."/>
            <person name="Tangrot J."/>
            <person name="Rosling A."/>
        </authorList>
    </citation>
    <scope>NUCLEOTIDE SEQUENCE</scope>
    <source>
        <strain evidence="1">MA461A</strain>
    </source>
</reference>
<comment type="caution">
    <text evidence="1">The sequence shown here is derived from an EMBL/GenBank/DDBJ whole genome shotgun (WGS) entry which is preliminary data.</text>
</comment>
<dbReference type="Proteomes" id="UP000789920">
    <property type="component" value="Unassembled WGS sequence"/>
</dbReference>
<sequence length="45" mass="5413">MDRHNYTCVVGIISSKYEKSEHIPDQELSKRVEVQIANFDNWYRI</sequence>
<organism evidence="1 2">
    <name type="scientific">Racocetra persica</name>
    <dbReference type="NCBI Taxonomy" id="160502"/>
    <lineage>
        <taxon>Eukaryota</taxon>
        <taxon>Fungi</taxon>
        <taxon>Fungi incertae sedis</taxon>
        <taxon>Mucoromycota</taxon>
        <taxon>Glomeromycotina</taxon>
        <taxon>Glomeromycetes</taxon>
        <taxon>Diversisporales</taxon>
        <taxon>Gigasporaceae</taxon>
        <taxon>Racocetra</taxon>
    </lineage>
</organism>
<gene>
    <name evidence="1" type="ORF">RPERSI_LOCUS18</name>
</gene>
<accession>A0ACA9K801</accession>